<gene>
    <name evidence="1" type="ORF">RUM8411_03218</name>
</gene>
<dbReference type="AlphaFoldDB" id="A0A1X6ZYF7"/>
<dbReference type="RefSeq" id="WP_159453911.1">
    <property type="nucleotide sequence ID" value="NZ_FWFP01000010.1"/>
</dbReference>
<dbReference type="EMBL" id="FWFP01000010">
    <property type="protein sequence ID" value="SLN64883.1"/>
    <property type="molecule type" value="Genomic_DNA"/>
</dbReference>
<dbReference type="OrthoDB" id="9924660at2"/>
<keyword evidence="2" id="KW-1185">Reference proteome</keyword>
<evidence type="ECO:0000313" key="1">
    <source>
        <dbReference type="EMBL" id="SLN64883.1"/>
    </source>
</evidence>
<dbReference type="Proteomes" id="UP000193778">
    <property type="component" value="Unassembled WGS sequence"/>
</dbReference>
<protein>
    <submittedName>
        <fullName evidence="1">Uncharacterized protein</fullName>
    </submittedName>
</protein>
<reference evidence="2" key="1">
    <citation type="submission" date="2017-03" db="EMBL/GenBank/DDBJ databases">
        <authorList>
            <person name="Rodrigo-Torres L."/>
            <person name="Arahal R.D."/>
            <person name="Lucena T."/>
        </authorList>
    </citation>
    <scope>NUCLEOTIDE SEQUENCE [LARGE SCALE GENOMIC DNA]</scope>
    <source>
        <strain evidence="2">CECT 8411</strain>
    </source>
</reference>
<sequence length="158" mass="18451">MLNSNSIKKWLTQAFEVIYYLSGEGSWKLLAHEKLILMAAIENLVPDERELLRQQLHQDFFVERTNNRISVLRFYEAHEDLRVQGIDFEDRWIRVHMLVNGKKQICNVNVYRGLVFSVETRSPRKTYKGTEIRVVKVVDGNGADSFTRAIDRQEHGTG</sequence>
<name>A0A1X6ZYF7_9RHOB</name>
<proteinExistence type="predicted"/>
<evidence type="ECO:0000313" key="2">
    <source>
        <dbReference type="Proteomes" id="UP000193778"/>
    </source>
</evidence>
<accession>A0A1X6ZYF7</accession>
<organism evidence="1 2">
    <name type="scientific">Ruegeria meonggei</name>
    <dbReference type="NCBI Taxonomy" id="1446476"/>
    <lineage>
        <taxon>Bacteria</taxon>
        <taxon>Pseudomonadati</taxon>
        <taxon>Pseudomonadota</taxon>
        <taxon>Alphaproteobacteria</taxon>
        <taxon>Rhodobacterales</taxon>
        <taxon>Roseobacteraceae</taxon>
        <taxon>Ruegeria</taxon>
    </lineage>
</organism>